<name>A0A7X7LXR9_9RHOO</name>
<dbReference type="Proteomes" id="UP000536534">
    <property type="component" value="Unassembled WGS sequence"/>
</dbReference>
<keyword evidence="1" id="KW-0732">Signal</keyword>
<feature type="signal peptide" evidence="1">
    <location>
        <begin position="1"/>
        <end position="34"/>
    </location>
</feature>
<organism evidence="2 3">
    <name type="scientific">Thauera phenolivorans</name>
    <dbReference type="NCBI Taxonomy" id="1792543"/>
    <lineage>
        <taxon>Bacteria</taxon>
        <taxon>Pseudomonadati</taxon>
        <taxon>Pseudomonadota</taxon>
        <taxon>Betaproteobacteria</taxon>
        <taxon>Rhodocyclales</taxon>
        <taxon>Zoogloeaceae</taxon>
        <taxon>Thauera</taxon>
    </lineage>
</organism>
<proteinExistence type="predicted"/>
<dbReference type="EMBL" id="JAAYYV010000366">
    <property type="protein sequence ID" value="NLF55337.1"/>
    <property type="molecule type" value="Genomic_DNA"/>
</dbReference>
<evidence type="ECO:0008006" key="4">
    <source>
        <dbReference type="Google" id="ProtNLM"/>
    </source>
</evidence>
<evidence type="ECO:0000313" key="2">
    <source>
        <dbReference type="EMBL" id="NLF55337.1"/>
    </source>
</evidence>
<feature type="chain" id="PRO_5031507616" description="C-type lysozyme inhibitor domain-containing protein" evidence="1">
    <location>
        <begin position="35"/>
        <end position="137"/>
    </location>
</feature>
<gene>
    <name evidence="2" type="ORF">GX576_13245</name>
</gene>
<accession>A0A7X7LXR9</accession>
<evidence type="ECO:0000313" key="3">
    <source>
        <dbReference type="Proteomes" id="UP000536534"/>
    </source>
</evidence>
<dbReference type="OrthoDB" id="5297272at2"/>
<protein>
    <recommendedName>
        <fullName evidence="4">C-type lysozyme inhibitor domain-containing protein</fullName>
    </recommendedName>
</protein>
<reference evidence="2 3" key="1">
    <citation type="journal article" date="2020" name="Biotechnol. Biofuels">
        <title>New insights from the biogas microbiome by comprehensive genome-resolved metagenomics of nearly 1600 species originating from multiple anaerobic digesters.</title>
        <authorList>
            <person name="Campanaro S."/>
            <person name="Treu L."/>
            <person name="Rodriguez-R L.M."/>
            <person name="Kovalovszki A."/>
            <person name="Ziels R.M."/>
            <person name="Maus I."/>
            <person name="Zhu X."/>
            <person name="Kougias P.G."/>
            <person name="Basile A."/>
            <person name="Luo G."/>
            <person name="Schluter A."/>
            <person name="Konstantinidis K.T."/>
            <person name="Angelidaki I."/>
        </authorList>
    </citation>
    <scope>NUCLEOTIDE SEQUENCE [LARGE SCALE GENOMIC DNA]</scope>
    <source>
        <strain evidence="2">AS06rmzACSIP_256</strain>
    </source>
</reference>
<evidence type="ECO:0000256" key="1">
    <source>
        <dbReference type="SAM" id="SignalP"/>
    </source>
</evidence>
<comment type="caution">
    <text evidence="2">The sequence shown here is derived from an EMBL/GenBank/DDBJ whole genome shotgun (WGS) entry which is preliminary data.</text>
</comment>
<sequence length="137" mass="14722">MGLPRMVTAMIRRFLPTFLLALLAVGCASRPAEVAGPTATGTPQMQFALGSGIYRCENGVRVDVQRDTPMPGMLGLVWKGSSYRMQRNASSSGLPRFEDVASGLVWIDLPWKSVLLDGRSGRPLASDCRGPASVRQG</sequence>
<dbReference type="RefSeq" id="WP_158014413.1">
    <property type="nucleotide sequence ID" value="NZ_MBFM01000005.1"/>
</dbReference>
<dbReference type="AlphaFoldDB" id="A0A7X7LXR9"/>
<dbReference type="PROSITE" id="PS51257">
    <property type="entry name" value="PROKAR_LIPOPROTEIN"/>
    <property type="match status" value="1"/>
</dbReference>